<evidence type="ECO:0000313" key="2">
    <source>
        <dbReference type="EMBL" id="PIC15984.1"/>
    </source>
</evidence>
<dbReference type="EMBL" id="PDUG01000006">
    <property type="protein sequence ID" value="PIC15984.1"/>
    <property type="molecule type" value="Genomic_DNA"/>
</dbReference>
<keyword evidence="3" id="KW-1185">Reference proteome</keyword>
<keyword evidence="1" id="KW-0812">Transmembrane</keyword>
<keyword evidence="1" id="KW-0472">Membrane</keyword>
<keyword evidence="1" id="KW-1133">Transmembrane helix</keyword>
<dbReference type="Proteomes" id="UP000230233">
    <property type="component" value="Chromosome X"/>
</dbReference>
<feature type="transmembrane region" description="Helical" evidence="1">
    <location>
        <begin position="71"/>
        <end position="90"/>
    </location>
</feature>
<dbReference type="AlphaFoldDB" id="A0A2G5SLK2"/>
<accession>A0A2G5SLK2</accession>
<protein>
    <submittedName>
        <fullName evidence="2">Uncharacterized protein</fullName>
    </submittedName>
</protein>
<comment type="caution">
    <text evidence="2">The sequence shown here is derived from an EMBL/GenBank/DDBJ whole genome shotgun (WGS) entry which is preliminary data.</text>
</comment>
<name>A0A2G5SLK2_9PELO</name>
<organism evidence="2 3">
    <name type="scientific">Caenorhabditis nigoni</name>
    <dbReference type="NCBI Taxonomy" id="1611254"/>
    <lineage>
        <taxon>Eukaryota</taxon>
        <taxon>Metazoa</taxon>
        <taxon>Ecdysozoa</taxon>
        <taxon>Nematoda</taxon>
        <taxon>Chromadorea</taxon>
        <taxon>Rhabditida</taxon>
        <taxon>Rhabditina</taxon>
        <taxon>Rhabditomorpha</taxon>
        <taxon>Rhabditoidea</taxon>
        <taxon>Rhabditidae</taxon>
        <taxon>Peloderinae</taxon>
        <taxon>Caenorhabditis</taxon>
    </lineage>
</organism>
<sequence length="91" mass="9870">MCSLKIPNPNSKISKSLTITLGVMCSLKIPNPNSKISKSLTITQGVMCSLKIPNPNSKISKSLTITQAGRFLQHNALTMNILVLIIFAFVL</sequence>
<evidence type="ECO:0000256" key="1">
    <source>
        <dbReference type="SAM" id="Phobius"/>
    </source>
</evidence>
<proteinExistence type="predicted"/>
<evidence type="ECO:0000313" key="3">
    <source>
        <dbReference type="Proteomes" id="UP000230233"/>
    </source>
</evidence>
<gene>
    <name evidence="2" type="primary">Cnig_chr_X.g22748</name>
    <name evidence="2" type="ORF">B9Z55_022748</name>
</gene>
<reference evidence="3" key="1">
    <citation type="submission" date="2017-10" db="EMBL/GenBank/DDBJ databases">
        <title>Rapid genome shrinkage in a self-fertile nematode reveals novel sperm competition proteins.</title>
        <authorList>
            <person name="Yin D."/>
            <person name="Schwarz E.M."/>
            <person name="Thomas C.G."/>
            <person name="Felde R.L."/>
            <person name="Korf I.F."/>
            <person name="Cutter A.D."/>
            <person name="Schartner C.M."/>
            <person name="Ralston E.J."/>
            <person name="Meyer B.J."/>
            <person name="Haag E.S."/>
        </authorList>
    </citation>
    <scope>NUCLEOTIDE SEQUENCE [LARGE SCALE GENOMIC DNA]</scope>
    <source>
        <strain evidence="3">JU1422</strain>
    </source>
</reference>